<evidence type="ECO:0000256" key="2">
    <source>
        <dbReference type="ARBA" id="ARBA00022448"/>
    </source>
</evidence>
<keyword evidence="4 7" id="KW-1133">Transmembrane helix</keyword>
<dbReference type="SUPFAM" id="SSF160240">
    <property type="entry name" value="Cation efflux protein cytoplasmic domain-like"/>
    <property type="match status" value="1"/>
</dbReference>
<evidence type="ECO:0000256" key="5">
    <source>
        <dbReference type="ARBA" id="ARBA00023136"/>
    </source>
</evidence>
<dbReference type="GO" id="GO:0016020">
    <property type="term" value="C:membrane"/>
    <property type="evidence" value="ECO:0007669"/>
    <property type="project" value="UniProtKB-SubCell"/>
</dbReference>
<dbReference type="GO" id="GO:0030003">
    <property type="term" value="P:intracellular monoatomic cation homeostasis"/>
    <property type="evidence" value="ECO:0007669"/>
    <property type="project" value="UniProtKB-ARBA"/>
</dbReference>
<dbReference type="GO" id="GO:0098771">
    <property type="term" value="P:inorganic ion homeostasis"/>
    <property type="evidence" value="ECO:0007669"/>
    <property type="project" value="UniProtKB-ARBA"/>
</dbReference>
<dbReference type="PANTHER" id="PTHR43840">
    <property type="entry name" value="MITOCHONDRIAL METAL TRANSPORTER 1-RELATED"/>
    <property type="match status" value="1"/>
</dbReference>
<dbReference type="Pfam" id="PF01545">
    <property type="entry name" value="Cation_efflux"/>
    <property type="match status" value="1"/>
</dbReference>
<evidence type="ECO:0000313" key="9">
    <source>
        <dbReference type="EMBL" id="KAF7288710.1"/>
    </source>
</evidence>
<accession>A0A8H6RVR9</accession>
<dbReference type="InterPro" id="IPR058533">
    <property type="entry name" value="Cation_efflux_TM"/>
</dbReference>
<dbReference type="Gene3D" id="3.30.70.1350">
    <property type="entry name" value="Cation efflux protein, cytoplasmic domain"/>
    <property type="match status" value="1"/>
</dbReference>
<dbReference type="AlphaFoldDB" id="A0A8H6RVR9"/>
<keyword evidence="2" id="KW-0813">Transport</keyword>
<organism evidence="9 10">
    <name type="scientific">Mycena chlorophos</name>
    <name type="common">Agaric fungus</name>
    <name type="synonym">Agaricus chlorophos</name>
    <dbReference type="NCBI Taxonomy" id="658473"/>
    <lineage>
        <taxon>Eukaryota</taxon>
        <taxon>Fungi</taxon>
        <taxon>Dikarya</taxon>
        <taxon>Basidiomycota</taxon>
        <taxon>Agaricomycotina</taxon>
        <taxon>Agaricomycetes</taxon>
        <taxon>Agaricomycetidae</taxon>
        <taxon>Agaricales</taxon>
        <taxon>Marasmiineae</taxon>
        <taxon>Mycenaceae</taxon>
        <taxon>Mycena</taxon>
    </lineage>
</organism>
<dbReference type="EMBL" id="JACAZE010000032">
    <property type="protein sequence ID" value="KAF7288710.1"/>
    <property type="molecule type" value="Genomic_DNA"/>
</dbReference>
<evidence type="ECO:0000313" key="10">
    <source>
        <dbReference type="Proteomes" id="UP000613580"/>
    </source>
</evidence>
<evidence type="ECO:0000256" key="3">
    <source>
        <dbReference type="ARBA" id="ARBA00022692"/>
    </source>
</evidence>
<dbReference type="SUPFAM" id="SSF161111">
    <property type="entry name" value="Cation efflux protein transmembrane domain-like"/>
    <property type="match status" value="1"/>
</dbReference>
<comment type="caution">
    <text evidence="9">The sequence shown here is derived from an EMBL/GenBank/DDBJ whole genome shotgun (WGS) entry which is preliminary data.</text>
</comment>
<dbReference type="Proteomes" id="UP000613580">
    <property type="component" value="Unassembled WGS sequence"/>
</dbReference>
<evidence type="ECO:0000256" key="6">
    <source>
        <dbReference type="SAM" id="MobiDB-lite"/>
    </source>
</evidence>
<feature type="region of interest" description="Disordered" evidence="6">
    <location>
        <begin position="1"/>
        <end position="35"/>
    </location>
</feature>
<name>A0A8H6RVR9_MYCCL</name>
<evidence type="ECO:0000256" key="1">
    <source>
        <dbReference type="ARBA" id="ARBA00004141"/>
    </source>
</evidence>
<dbReference type="InterPro" id="IPR036837">
    <property type="entry name" value="Cation_efflux_CTD_sf"/>
</dbReference>
<feature type="compositionally biased region" description="Basic and acidic residues" evidence="6">
    <location>
        <begin position="7"/>
        <end position="21"/>
    </location>
</feature>
<evidence type="ECO:0000256" key="7">
    <source>
        <dbReference type="SAM" id="Phobius"/>
    </source>
</evidence>
<dbReference type="InterPro" id="IPR050291">
    <property type="entry name" value="CDF_Transporter"/>
</dbReference>
<keyword evidence="10" id="KW-1185">Reference proteome</keyword>
<keyword evidence="5 7" id="KW-0472">Membrane</keyword>
<evidence type="ECO:0000256" key="4">
    <source>
        <dbReference type="ARBA" id="ARBA00022989"/>
    </source>
</evidence>
<proteinExistence type="predicted"/>
<keyword evidence="3 7" id="KW-0812">Transmembrane</keyword>
<comment type="subcellular location">
    <subcellularLocation>
        <location evidence="1">Membrane</location>
        <topology evidence="1">Multi-pass membrane protein</topology>
    </subcellularLocation>
</comment>
<dbReference type="Gene3D" id="1.20.1510.10">
    <property type="entry name" value="Cation efflux protein transmembrane domain"/>
    <property type="match status" value="1"/>
</dbReference>
<feature type="compositionally biased region" description="Basic residues" evidence="6">
    <location>
        <begin position="22"/>
        <end position="31"/>
    </location>
</feature>
<feature type="domain" description="Cation efflux protein transmembrane" evidence="8">
    <location>
        <begin position="55"/>
        <end position="279"/>
    </location>
</feature>
<reference evidence="9" key="1">
    <citation type="submission" date="2020-05" db="EMBL/GenBank/DDBJ databases">
        <title>Mycena genomes resolve the evolution of fungal bioluminescence.</title>
        <authorList>
            <person name="Tsai I.J."/>
        </authorList>
    </citation>
    <scope>NUCLEOTIDE SEQUENCE</scope>
    <source>
        <strain evidence="9">110903Hualien_Pintung</strain>
    </source>
</reference>
<dbReference type="OrthoDB" id="435980at2759"/>
<sequence>MQRRTVHRDASDHDHTHDTHPHSHSHSHSHSHGAESAEAVIAALGRNDRGSRITLLGLAANIGLTAIKGAAGYLTHSTALIADAGHSLSDLVGDFVTLACYRISRRPPSEAFPYGLAKVETLGTVTVSLFLITGAAALGLHSYHLLLASLAETSATMPAGPLADALTNFTTAAPTFHDHSHGHGHSHGGLGVDPNALWFAALGVVSKEWLYRATKTVATQENSSVLMANAYHHRSDAYGSAVAFCAILGNWWWPSLPLDPIGGFIVSLVILQNGASLLLGASGDLTDAGVPPTTRAAIKDALQPLLASSQSPESSPNLLALRHIRGRRAGSLVFVDLTAEVPKLLTVSDAAALEEQMTARLKAERKEVGELRIKFQPVDNVSN</sequence>
<evidence type="ECO:0000259" key="8">
    <source>
        <dbReference type="Pfam" id="PF01545"/>
    </source>
</evidence>
<dbReference type="GO" id="GO:0008324">
    <property type="term" value="F:monoatomic cation transmembrane transporter activity"/>
    <property type="evidence" value="ECO:0007669"/>
    <property type="project" value="InterPro"/>
</dbReference>
<dbReference type="PANTHER" id="PTHR43840:SF15">
    <property type="entry name" value="MITOCHONDRIAL METAL TRANSPORTER 1-RELATED"/>
    <property type="match status" value="1"/>
</dbReference>
<feature type="transmembrane region" description="Helical" evidence="7">
    <location>
        <begin position="237"/>
        <end position="254"/>
    </location>
</feature>
<protein>
    <submittedName>
        <fullName evidence="9">Cation efflux family</fullName>
    </submittedName>
</protein>
<dbReference type="InterPro" id="IPR027469">
    <property type="entry name" value="Cation_efflux_TMD_sf"/>
</dbReference>
<dbReference type="InterPro" id="IPR002524">
    <property type="entry name" value="Cation_efflux"/>
</dbReference>
<gene>
    <name evidence="9" type="ORF">HMN09_01377000</name>
</gene>
<dbReference type="NCBIfam" id="TIGR01297">
    <property type="entry name" value="CDF"/>
    <property type="match status" value="1"/>
</dbReference>